<dbReference type="PANTHER" id="PTHR12318">
    <property type="entry name" value="TESTOSTERONE-REGULATED PROTEIN RP2"/>
    <property type="match status" value="1"/>
</dbReference>
<reference evidence="9" key="1">
    <citation type="journal article" date="2019" name="Int. J. Syst. Evol. Microbiol.">
        <title>The Global Catalogue of Microorganisms (GCM) 10K type strain sequencing project: providing services to taxonomists for standard genome sequencing and annotation.</title>
        <authorList>
            <consortium name="The Broad Institute Genomics Platform"/>
            <consortium name="The Broad Institute Genome Sequencing Center for Infectious Disease"/>
            <person name="Wu L."/>
            <person name="Ma J."/>
        </authorList>
    </citation>
    <scope>NUCLEOTIDE SEQUENCE [LARGE SCALE GENOMIC DNA]</scope>
    <source>
        <strain evidence="9">NBRC 106593</strain>
    </source>
</reference>
<keyword evidence="6" id="KW-0464">Manganese</keyword>
<dbReference type="PROSITE" id="PS51462">
    <property type="entry name" value="NUDIX"/>
    <property type="match status" value="1"/>
</dbReference>
<evidence type="ECO:0000256" key="6">
    <source>
        <dbReference type="ARBA" id="ARBA00023211"/>
    </source>
</evidence>
<dbReference type="EMBL" id="JBHSWJ010000002">
    <property type="protein sequence ID" value="MFC6712613.1"/>
    <property type="molecule type" value="Genomic_DNA"/>
</dbReference>
<feature type="domain" description="Nudix hydrolase" evidence="7">
    <location>
        <begin position="30"/>
        <end position="230"/>
    </location>
</feature>
<protein>
    <submittedName>
        <fullName evidence="8">NUDIX domain-containing protein</fullName>
    </submittedName>
</protein>
<dbReference type="PANTHER" id="PTHR12318:SF0">
    <property type="entry name" value="ACYL-COENZYME A DIPHOSPHATASE NUDT19"/>
    <property type="match status" value="1"/>
</dbReference>
<gene>
    <name evidence="8" type="ORF">ACFQBT_01600</name>
</gene>
<evidence type="ECO:0000256" key="1">
    <source>
        <dbReference type="ARBA" id="ARBA00001936"/>
    </source>
</evidence>
<dbReference type="CDD" id="cd18870">
    <property type="entry name" value="NUDIX_AcylCoAdiphos_Nudt19"/>
    <property type="match status" value="1"/>
</dbReference>
<proteinExistence type="predicted"/>
<keyword evidence="4" id="KW-0378">Hydrolase</keyword>
<dbReference type="Pfam" id="PF00293">
    <property type="entry name" value="NUDIX"/>
    <property type="match status" value="1"/>
</dbReference>
<dbReference type="InterPro" id="IPR015797">
    <property type="entry name" value="NUDIX_hydrolase-like_dom_sf"/>
</dbReference>
<accession>A0ABW2APF6</accession>
<evidence type="ECO:0000256" key="5">
    <source>
        <dbReference type="ARBA" id="ARBA00022842"/>
    </source>
</evidence>
<evidence type="ECO:0000256" key="3">
    <source>
        <dbReference type="ARBA" id="ARBA00022723"/>
    </source>
</evidence>
<evidence type="ECO:0000313" key="9">
    <source>
        <dbReference type="Proteomes" id="UP001596356"/>
    </source>
</evidence>
<dbReference type="RefSeq" id="WP_377820084.1">
    <property type="nucleotide sequence ID" value="NZ_JBHSWJ010000002.1"/>
</dbReference>
<keyword evidence="5" id="KW-0460">Magnesium</keyword>
<dbReference type="Gene3D" id="3.90.79.10">
    <property type="entry name" value="Nucleoside Triphosphate Pyrophosphohydrolase"/>
    <property type="match status" value="1"/>
</dbReference>
<dbReference type="Proteomes" id="UP001596356">
    <property type="component" value="Unassembled WGS sequence"/>
</dbReference>
<dbReference type="SUPFAM" id="SSF55811">
    <property type="entry name" value="Nudix"/>
    <property type="match status" value="1"/>
</dbReference>
<sequence length="271" mass="29807">MRTERAFPAPRPLAKTLERWDADGRPAGVQPKLAATVLLVRPDGSEVFMIRRVPTMQFAPSMWVFPGGGVDPRDAEVSVDWVGPDAAQWASLLGVSAEVAVTLVMAALRELFEECGVLLAGTADAVLAQVDESWAPDRAALIAHEKSFAEVLHERGLAVRSDLLFVQDHWVTPGFEKRRYDTFFFTAVLPDGQEPDDATSESAVSQWVEPARLLAEHRAGSALMLPPTVLQLELLRDEPHAPRHHEIPIAVEPSPQRGPDGWLLVARLNPR</sequence>
<organism evidence="8 9">
    <name type="scientific">Branchiibius cervicis</name>
    <dbReference type="NCBI Taxonomy" id="908252"/>
    <lineage>
        <taxon>Bacteria</taxon>
        <taxon>Bacillati</taxon>
        <taxon>Actinomycetota</taxon>
        <taxon>Actinomycetes</taxon>
        <taxon>Micrococcales</taxon>
        <taxon>Dermacoccaceae</taxon>
        <taxon>Branchiibius</taxon>
    </lineage>
</organism>
<keyword evidence="3" id="KW-0479">Metal-binding</keyword>
<evidence type="ECO:0000256" key="2">
    <source>
        <dbReference type="ARBA" id="ARBA00001946"/>
    </source>
</evidence>
<keyword evidence="9" id="KW-1185">Reference proteome</keyword>
<evidence type="ECO:0000259" key="7">
    <source>
        <dbReference type="PROSITE" id="PS51462"/>
    </source>
</evidence>
<evidence type="ECO:0000313" key="8">
    <source>
        <dbReference type="EMBL" id="MFC6712613.1"/>
    </source>
</evidence>
<comment type="caution">
    <text evidence="8">The sequence shown here is derived from an EMBL/GenBank/DDBJ whole genome shotgun (WGS) entry which is preliminary data.</text>
</comment>
<comment type="cofactor">
    <cofactor evidence="2">
        <name>Mg(2+)</name>
        <dbReference type="ChEBI" id="CHEBI:18420"/>
    </cofactor>
</comment>
<dbReference type="InterPro" id="IPR000086">
    <property type="entry name" value="NUDIX_hydrolase_dom"/>
</dbReference>
<evidence type="ECO:0000256" key="4">
    <source>
        <dbReference type="ARBA" id="ARBA00022801"/>
    </source>
</evidence>
<comment type="cofactor">
    <cofactor evidence="1">
        <name>Mn(2+)</name>
        <dbReference type="ChEBI" id="CHEBI:29035"/>
    </cofactor>
</comment>
<name>A0ABW2APF6_9MICO</name>
<dbReference type="InterPro" id="IPR039121">
    <property type="entry name" value="NUDT19"/>
</dbReference>